<organism evidence="1 2">
    <name type="scientific">Mycolicibacterium fallax</name>
    <name type="common">Mycobacterium fallax</name>
    <dbReference type="NCBI Taxonomy" id="1793"/>
    <lineage>
        <taxon>Bacteria</taxon>
        <taxon>Bacillati</taxon>
        <taxon>Actinomycetota</taxon>
        <taxon>Actinomycetes</taxon>
        <taxon>Mycobacteriales</taxon>
        <taxon>Mycobacteriaceae</taxon>
        <taxon>Mycolicibacterium</taxon>
    </lineage>
</organism>
<dbReference type="EMBL" id="LQOJ01000003">
    <property type="protein sequence ID" value="ORV10423.1"/>
    <property type="molecule type" value="Genomic_DNA"/>
</dbReference>
<accession>A0A1X1RP79</accession>
<reference evidence="1 2" key="1">
    <citation type="submission" date="2016-01" db="EMBL/GenBank/DDBJ databases">
        <title>The new phylogeny of the genus Mycobacterium.</title>
        <authorList>
            <person name="Tarcisio F."/>
            <person name="Conor M."/>
            <person name="Antonella G."/>
            <person name="Elisabetta G."/>
            <person name="Giulia F.S."/>
            <person name="Sara T."/>
            <person name="Anna F."/>
            <person name="Clotilde B."/>
            <person name="Roberto B."/>
            <person name="Veronica D.S."/>
            <person name="Fabio R."/>
            <person name="Monica P."/>
            <person name="Olivier J."/>
            <person name="Enrico T."/>
            <person name="Nicola S."/>
        </authorList>
    </citation>
    <scope>NUCLEOTIDE SEQUENCE [LARGE SCALE GENOMIC DNA]</scope>
    <source>
        <strain evidence="1 2">DSM 44179</strain>
    </source>
</reference>
<sequence>MKLPNLLSAAGLAAIVVFAVAQLGALGVRTGPPEQRATISMSVPNINGLVVGSGVLLRGVPVGKVTAIEPTAAAATVHFYIDAAHRVPADSMVRLDNLSALGETYVGLFPVRADGPMLADGDRIAAEAIAVTPTISDLAVSVGRLLGQADPDRLSALVAEADVALPDPEAVLPNLARAATLLRAEATGADGRGRELLRNAQTLLRDAGFAGPALASLAPDIDAAGANLAGVFAGAMNLVLAGSPEALERFRDYLSRIQRFLDSRSPDVKVLAETLLPNVRAIGSALGGFDTGRMLDNMLRGIPPDGAIDLRVNVLPPR</sequence>
<dbReference type="Proteomes" id="UP000193484">
    <property type="component" value="Unassembled WGS sequence"/>
</dbReference>
<dbReference type="RefSeq" id="WP_085092407.1">
    <property type="nucleotide sequence ID" value="NZ_AP022603.1"/>
</dbReference>
<dbReference type="AlphaFoldDB" id="A0A1X1RP79"/>
<evidence type="ECO:0000313" key="2">
    <source>
        <dbReference type="Proteomes" id="UP000193484"/>
    </source>
</evidence>
<gene>
    <name evidence="1" type="ORF">AWC04_00710</name>
</gene>
<dbReference type="InterPro" id="IPR003399">
    <property type="entry name" value="Mce/MlaD"/>
</dbReference>
<dbReference type="Pfam" id="PF02470">
    <property type="entry name" value="MlaD"/>
    <property type="match status" value="1"/>
</dbReference>
<proteinExistence type="predicted"/>
<dbReference type="PANTHER" id="PTHR33371:SF16">
    <property type="entry name" value="MCE-FAMILY PROTEIN MCE3F"/>
    <property type="match status" value="1"/>
</dbReference>
<evidence type="ECO:0000313" key="1">
    <source>
        <dbReference type="EMBL" id="ORV10423.1"/>
    </source>
</evidence>
<dbReference type="STRING" id="1793.AWC04_00710"/>
<dbReference type="InterPro" id="IPR052336">
    <property type="entry name" value="MlaD_Phospholipid_Transporter"/>
</dbReference>
<dbReference type="GO" id="GO:0005576">
    <property type="term" value="C:extracellular region"/>
    <property type="evidence" value="ECO:0007669"/>
    <property type="project" value="TreeGrafter"/>
</dbReference>
<dbReference type="PANTHER" id="PTHR33371">
    <property type="entry name" value="INTERMEMBRANE PHOSPHOLIPID TRANSPORT SYSTEM BINDING PROTEIN MLAD-RELATED"/>
    <property type="match status" value="1"/>
</dbReference>
<protein>
    <submittedName>
        <fullName evidence="1">Mammalian cell entry protein</fullName>
    </submittedName>
</protein>
<name>A0A1X1RP79_MYCFA</name>
<comment type="caution">
    <text evidence="1">The sequence shown here is derived from an EMBL/GenBank/DDBJ whole genome shotgun (WGS) entry which is preliminary data.</text>
</comment>
<keyword evidence="2" id="KW-1185">Reference proteome</keyword>